<sequence>MALDAVAPSAAAGLMGFFEPASLFIQRWLPLFYIPSLVVLTLAVKDILAASGLKICFILVKIDHIGDGEGEVNRKQGIWVE</sequence>
<dbReference type="GO" id="GO:0016020">
    <property type="term" value="C:membrane"/>
    <property type="evidence" value="ECO:0007669"/>
    <property type="project" value="UniProtKB-SubCell"/>
</dbReference>
<dbReference type="PANTHER" id="PTHR30249:SF0">
    <property type="entry name" value="PLASTIDAL GLYCOLATE_GLYCERATE TRANSLOCATOR 1, CHLOROPLASTIC"/>
    <property type="match status" value="1"/>
</dbReference>
<evidence type="ECO:0000256" key="1">
    <source>
        <dbReference type="ARBA" id="ARBA00004141"/>
    </source>
</evidence>
<name>A0AAV9F3Y4_ACOCL</name>
<evidence type="ECO:0000313" key="5">
    <source>
        <dbReference type="EMBL" id="KAK1319222.1"/>
    </source>
</evidence>
<gene>
    <name evidence="5" type="ORF">QJS10_CPB04g01611</name>
</gene>
<dbReference type="AlphaFoldDB" id="A0AAV9F3Y4"/>
<dbReference type="InterPro" id="IPR007300">
    <property type="entry name" value="CidB/LrgB"/>
</dbReference>
<dbReference type="EMBL" id="JAUJYO010000004">
    <property type="protein sequence ID" value="KAK1319222.1"/>
    <property type="molecule type" value="Genomic_DNA"/>
</dbReference>
<comment type="caution">
    <text evidence="5">The sequence shown here is derived from an EMBL/GenBank/DDBJ whole genome shotgun (WGS) entry which is preliminary data.</text>
</comment>
<protein>
    <submittedName>
        <fullName evidence="5">Uncharacterized protein</fullName>
    </submittedName>
</protein>
<reference evidence="5" key="1">
    <citation type="journal article" date="2023" name="Nat. Commun.">
        <title>Diploid and tetraploid genomes of Acorus and the evolution of monocots.</title>
        <authorList>
            <person name="Ma L."/>
            <person name="Liu K.W."/>
            <person name="Li Z."/>
            <person name="Hsiao Y.Y."/>
            <person name="Qi Y."/>
            <person name="Fu T."/>
            <person name="Tang G.D."/>
            <person name="Zhang D."/>
            <person name="Sun W.H."/>
            <person name="Liu D.K."/>
            <person name="Li Y."/>
            <person name="Chen G.Z."/>
            <person name="Liu X.D."/>
            <person name="Liao X.Y."/>
            <person name="Jiang Y.T."/>
            <person name="Yu X."/>
            <person name="Hao Y."/>
            <person name="Huang J."/>
            <person name="Zhao X.W."/>
            <person name="Ke S."/>
            <person name="Chen Y.Y."/>
            <person name="Wu W.L."/>
            <person name="Hsu J.L."/>
            <person name="Lin Y.F."/>
            <person name="Huang M.D."/>
            <person name="Li C.Y."/>
            <person name="Huang L."/>
            <person name="Wang Z.W."/>
            <person name="Zhao X."/>
            <person name="Zhong W.Y."/>
            <person name="Peng D.H."/>
            <person name="Ahmad S."/>
            <person name="Lan S."/>
            <person name="Zhang J.S."/>
            <person name="Tsai W.C."/>
            <person name="Van de Peer Y."/>
            <person name="Liu Z.J."/>
        </authorList>
    </citation>
    <scope>NUCLEOTIDE SEQUENCE</scope>
    <source>
        <strain evidence="5">CP</strain>
    </source>
</reference>
<organism evidence="5 6">
    <name type="scientific">Acorus calamus</name>
    <name type="common">Sweet flag</name>
    <dbReference type="NCBI Taxonomy" id="4465"/>
    <lineage>
        <taxon>Eukaryota</taxon>
        <taxon>Viridiplantae</taxon>
        <taxon>Streptophyta</taxon>
        <taxon>Embryophyta</taxon>
        <taxon>Tracheophyta</taxon>
        <taxon>Spermatophyta</taxon>
        <taxon>Magnoliopsida</taxon>
        <taxon>Liliopsida</taxon>
        <taxon>Acoraceae</taxon>
        <taxon>Acorus</taxon>
    </lineage>
</organism>
<keyword evidence="3" id="KW-1133">Transmembrane helix</keyword>
<evidence type="ECO:0000256" key="3">
    <source>
        <dbReference type="ARBA" id="ARBA00022989"/>
    </source>
</evidence>
<comment type="subcellular location">
    <subcellularLocation>
        <location evidence="1">Membrane</location>
        <topology evidence="1">Multi-pass membrane protein</topology>
    </subcellularLocation>
</comment>
<evidence type="ECO:0000313" key="6">
    <source>
        <dbReference type="Proteomes" id="UP001180020"/>
    </source>
</evidence>
<evidence type="ECO:0000256" key="2">
    <source>
        <dbReference type="ARBA" id="ARBA00022692"/>
    </source>
</evidence>
<keyword evidence="2" id="KW-0812">Transmembrane</keyword>
<accession>A0AAV9F3Y4</accession>
<dbReference type="Proteomes" id="UP001180020">
    <property type="component" value="Unassembled WGS sequence"/>
</dbReference>
<dbReference type="PANTHER" id="PTHR30249">
    <property type="entry name" value="PUTATIVE SEROTONIN TRANSPORTER"/>
    <property type="match status" value="1"/>
</dbReference>
<reference evidence="5" key="2">
    <citation type="submission" date="2023-06" db="EMBL/GenBank/DDBJ databases">
        <authorList>
            <person name="Ma L."/>
            <person name="Liu K.-W."/>
            <person name="Li Z."/>
            <person name="Hsiao Y.-Y."/>
            <person name="Qi Y."/>
            <person name="Fu T."/>
            <person name="Tang G."/>
            <person name="Zhang D."/>
            <person name="Sun W.-H."/>
            <person name="Liu D.-K."/>
            <person name="Li Y."/>
            <person name="Chen G.-Z."/>
            <person name="Liu X.-D."/>
            <person name="Liao X.-Y."/>
            <person name="Jiang Y.-T."/>
            <person name="Yu X."/>
            <person name="Hao Y."/>
            <person name="Huang J."/>
            <person name="Zhao X.-W."/>
            <person name="Ke S."/>
            <person name="Chen Y.-Y."/>
            <person name="Wu W.-L."/>
            <person name="Hsu J.-L."/>
            <person name="Lin Y.-F."/>
            <person name="Huang M.-D."/>
            <person name="Li C.-Y."/>
            <person name="Huang L."/>
            <person name="Wang Z.-W."/>
            <person name="Zhao X."/>
            <person name="Zhong W.-Y."/>
            <person name="Peng D.-H."/>
            <person name="Ahmad S."/>
            <person name="Lan S."/>
            <person name="Zhang J.-S."/>
            <person name="Tsai W.-C."/>
            <person name="Van De Peer Y."/>
            <person name="Liu Z.-J."/>
        </authorList>
    </citation>
    <scope>NUCLEOTIDE SEQUENCE</scope>
    <source>
        <strain evidence="5">CP</strain>
        <tissue evidence="5">Leaves</tissue>
    </source>
</reference>
<keyword evidence="4" id="KW-0472">Membrane</keyword>
<proteinExistence type="predicted"/>
<evidence type="ECO:0000256" key="4">
    <source>
        <dbReference type="ARBA" id="ARBA00023136"/>
    </source>
</evidence>
<keyword evidence="6" id="KW-1185">Reference proteome</keyword>